<feature type="region of interest" description="Disordered" evidence="1">
    <location>
        <begin position="42"/>
        <end position="111"/>
    </location>
</feature>
<feature type="chain" id="PRO_5020792905" description="Porin" evidence="2">
    <location>
        <begin position="18"/>
        <end position="523"/>
    </location>
</feature>
<evidence type="ECO:0000256" key="2">
    <source>
        <dbReference type="SAM" id="SignalP"/>
    </source>
</evidence>
<feature type="compositionally biased region" description="Basic and acidic residues" evidence="1">
    <location>
        <begin position="42"/>
        <end position="59"/>
    </location>
</feature>
<feature type="signal peptide" evidence="2">
    <location>
        <begin position="1"/>
        <end position="17"/>
    </location>
</feature>
<dbReference type="AlphaFoldDB" id="A0A4Q0RZF4"/>
<dbReference type="Gene3D" id="2.40.160.10">
    <property type="entry name" value="Porin"/>
    <property type="match status" value="1"/>
</dbReference>
<evidence type="ECO:0008006" key="5">
    <source>
        <dbReference type="Google" id="ProtNLM"/>
    </source>
</evidence>
<name>A0A4Q0RZF4_9BRAD</name>
<reference evidence="3 4" key="1">
    <citation type="submission" date="2015-04" db="EMBL/GenBank/DDBJ databases">
        <title>Comparative genomics of rhizobia nodulating Arachis hypogaea in China.</title>
        <authorList>
            <person name="Li Y."/>
        </authorList>
    </citation>
    <scope>NUCLEOTIDE SEQUENCE [LARGE SCALE GENOMIC DNA]</scope>
    <source>
        <strain evidence="3 4">CCBAU 51757</strain>
    </source>
</reference>
<comment type="caution">
    <text evidence="3">The sequence shown here is derived from an EMBL/GenBank/DDBJ whole genome shotgun (WGS) entry which is preliminary data.</text>
</comment>
<sequence length="523" mass="56607">MLAATAISLLSSGAAYAAEGGANDALLRKLEKMEQRIQQLEAELKQKQDRPAADAEAKRTAKTAALASANAAAPSADTKNATAKPADQKTEPQSSEKSTKPKSKDFMALPPLPAASDKPILGLADSPVPGLSIGAYGEIKFGTMQNPAAGGQWQKGFDAARFVLLPTYAITPNIIFNAEIEFEHAGAGFDNDDKLHGTAEIEQVWIDFKIIDQFNWRSPGVDLVPFGYINQHHEPTQFYSVNRPELYNGIIPSTWKVPSTSVYGTITEDLKYQVMVSASNEDFGDSFDNRTDAKTVPLPGTAYIAGIDGVNALGFSRPPLGDFQQLNNATAMSGRLDFTPTFWAGFAGSISAYYSPNTTPRGAHDDFGNFLGRSSLAMFDAEFRYRVPDTGLELRGEYVRAEFGHPENLRANNDTDPTNNVGKSMYGYSGEIAYHVPLGTILNSEWEAVPFYRYTYMNLQTGGVAGTDANLPTGQGQRQYHTAGFAVFPSPKVVLKATYQRVIDKSATGALSDSFLGGVGFFF</sequence>
<proteinExistence type="predicted"/>
<keyword evidence="4" id="KW-1185">Reference proteome</keyword>
<evidence type="ECO:0000256" key="1">
    <source>
        <dbReference type="SAM" id="MobiDB-lite"/>
    </source>
</evidence>
<protein>
    <recommendedName>
        <fullName evidence="5">Porin</fullName>
    </recommendedName>
</protein>
<dbReference type="Proteomes" id="UP000289546">
    <property type="component" value="Unassembled WGS sequence"/>
</dbReference>
<evidence type="ECO:0000313" key="3">
    <source>
        <dbReference type="EMBL" id="RXH24664.1"/>
    </source>
</evidence>
<evidence type="ECO:0000313" key="4">
    <source>
        <dbReference type="Proteomes" id="UP000289546"/>
    </source>
</evidence>
<feature type="compositionally biased region" description="Low complexity" evidence="1">
    <location>
        <begin position="62"/>
        <end position="83"/>
    </location>
</feature>
<gene>
    <name evidence="3" type="ORF">XH99_27575</name>
</gene>
<keyword evidence="2" id="KW-0732">Signal</keyword>
<dbReference type="EMBL" id="LBJQ01000088">
    <property type="protein sequence ID" value="RXH24664.1"/>
    <property type="molecule type" value="Genomic_DNA"/>
</dbReference>
<dbReference type="OrthoDB" id="9768080at2"/>
<dbReference type="InterPro" id="IPR023614">
    <property type="entry name" value="Porin_dom_sf"/>
</dbReference>
<dbReference type="SUPFAM" id="SSF56935">
    <property type="entry name" value="Porins"/>
    <property type="match status" value="1"/>
</dbReference>
<accession>A0A4Q0RZF4</accession>
<organism evidence="3 4">
    <name type="scientific">Bradyrhizobium nanningense</name>
    <dbReference type="NCBI Taxonomy" id="1325118"/>
    <lineage>
        <taxon>Bacteria</taxon>
        <taxon>Pseudomonadati</taxon>
        <taxon>Pseudomonadota</taxon>
        <taxon>Alphaproteobacteria</taxon>
        <taxon>Hyphomicrobiales</taxon>
        <taxon>Nitrobacteraceae</taxon>
        <taxon>Bradyrhizobium</taxon>
    </lineage>
</organism>